<dbReference type="EMBL" id="UGGV01000001">
    <property type="protein sequence ID" value="STO23910.1"/>
    <property type="molecule type" value="Genomic_DNA"/>
</dbReference>
<dbReference type="Pfam" id="PF00126">
    <property type="entry name" value="HTH_1"/>
    <property type="match status" value="1"/>
</dbReference>
<dbReference type="SUPFAM" id="SSF53850">
    <property type="entry name" value="Periplasmic binding protein-like II"/>
    <property type="match status" value="1"/>
</dbReference>
<dbReference type="PROSITE" id="PS50931">
    <property type="entry name" value="HTH_LYSR"/>
    <property type="match status" value="1"/>
</dbReference>
<keyword evidence="3" id="KW-0238">DNA-binding</keyword>
<dbReference type="Gene3D" id="1.10.10.10">
    <property type="entry name" value="Winged helix-like DNA-binding domain superfamily/Winged helix DNA-binding domain"/>
    <property type="match status" value="1"/>
</dbReference>
<reference evidence="6 8" key="1">
    <citation type="submission" date="2017-01" db="EMBL/GenBank/DDBJ databases">
        <authorList>
            <person name="Varghese N."/>
            <person name="Submissions S."/>
        </authorList>
    </citation>
    <scope>NUCLEOTIDE SEQUENCE [LARGE SCALE GENOMIC DNA]</scope>
    <source>
        <strain evidence="6 8">ATCC 33342</strain>
    </source>
</reference>
<keyword evidence="4" id="KW-0804">Transcription</keyword>
<dbReference type="InterPro" id="IPR036390">
    <property type="entry name" value="WH_DNA-bd_sf"/>
</dbReference>
<comment type="similarity">
    <text evidence="1">Belongs to the LysR transcriptional regulatory family.</text>
</comment>
<reference evidence="7 9" key="2">
    <citation type="submission" date="2018-06" db="EMBL/GenBank/DDBJ databases">
        <authorList>
            <consortium name="Pathogen Informatics"/>
            <person name="Doyle S."/>
        </authorList>
    </citation>
    <scope>NUCLEOTIDE SEQUENCE [LARGE SCALE GENOMIC DNA]</scope>
    <source>
        <strain evidence="7 9">NCTC11401</strain>
    </source>
</reference>
<dbReference type="GO" id="GO:0000976">
    <property type="term" value="F:transcription cis-regulatory region binding"/>
    <property type="evidence" value="ECO:0007669"/>
    <property type="project" value="TreeGrafter"/>
</dbReference>
<dbReference type="PANTHER" id="PTHR30126">
    <property type="entry name" value="HTH-TYPE TRANSCRIPTIONAL REGULATOR"/>
    <property type="match status" value="1"/>
</dbReference>
<organism evidence="7 9">
    <name type="scientific">Fluoribacter gormanii</name>
    <dbReference type="NCBI Taxonomy" id="464"/>
    <lineage>
        <taxon>Bacteria</taxon>
        <taxon>Pseudomonadati</taxon>
        <taxon>Pseudomonadota</taxon>
        <taxon>Gammaproteobacteria</taxon>
        <taxon>Legionellales</taxon>
        <taxon>Legionellaceae</taxon>
        <taxon>Fluoribacter</taxon>
    </lineage>
</organism>
<dbReference type="AlphaFoldDB" id="A0A377GGF2"/>
<accession>A0A377GGF2</accession>
<dbReference type="Pfam" id="PF03466">
    <property type="entry name" value="LysR_substrate"/>
    <property type="match status" value="1"/>
</dbReference>
<dbReference type="InterPro" id="IPR005119">
    <property type="entry name" value="LysR_subst-bd"/>
</dbReference>
<evidence type="ECO:0000259" key="5">
    <source>
        <dbReference type="PROSITE" id="PS50931"/>
    </source>
</evidence>
<dbReference type="PANTHER" id="PTHR30126:SF4">
    <property type="entry name" value="LYSR FAMILY TRANSCRIPTIONAL REGULATOR"/>
    <property type="match status" value="1"/>
</dbReference>
<keyword evidence="2" id="KW-0805">Transcription regulation</keyword>
<evidence type="ECO:0000313" key="7">
    <source>
        <dbReference type="EMBL" id="STO23910.1"/>
    </source>
</evidence>
<evidence type="ECO:0000256" key="2">
    <source>
        <dbReference type="ARBA" id="ARBA00023015"/>
    </source>
</evidence>
<feature type="domain" description="HTH lysR-type" evidence="5">
    <location>
        <begin position="1"/>
        <end position="59"/>
    </location>
</feature>
<evidence type="ECO:0000256" key="3">
    <source>
        <dbReference type="ARBA" id="ARBA00023125"/>
    </source>
</evidence>
<evidence type="ECO:0000313" key="9">
    <source>
        <dbReference type="Proteomes" id="UP000254374"/>
    </source>
</evidence>
<evidence type="ECO:0000313" key="6">
    <source>
        <dbReference type="EMBL" id="SIR82759.1"/>
    </source>
</evidence>
<dbReference type="Gene3D" id="3.40.190.290">
    <property type="match status" value="1"/>
</dbReference>
<evidence type="ECO:0000256" key="1">
    <source>
        <dbReference type="ARBA" id="ARBA00009437"/>
    </source>
</evidence>
<dbReference type="GO" id="GO:0003700">
    <property type="term" value="F:DNA-binding transcription factor activity"/>
    <property type="evidence" value="ECO:0007669"/>
    <property type="project" value="InterPro"/>
</dbReference>
<dbReference type="EMBL" id="FTNL01000027">
    <property type="protein sequence ID" value="SIR82759.1"/>
    <property type="molecule type" value="Genomic_DNA"/>
</dbReference>
<dbReference type="Proteomes" id="UP000254374">
    <property type="component" value="Unassembled WGS sequence"/>
</dbReference>
<dbReference type="SUPFAM" id="SSF46785">
    <property type="entry name" value="Winged helix' DNA-binding domain"/>
    <property type="match status" value="1"/>
</dbReference>
<sequence>MTLLELAKILDAIDRFQTFEAAANHLHKVRSALTYTIRTFENQYDIQIFDRSQHRVKWTAAGKALLEQGRQLLLSEHHALNLAKKIASGWETDIYIAYDELVNVSPILMLLKKFQQTCPDINIHLEAHRLNGCLDALLHHRADIVIGLSGQIPISSNLGYFEIGQVSFIFAISPSHPLANISGPISTDMIEQYTTIIASDSSLAMAPRSTGVQSPKNSIIFSSLALKKQAQIEGLGVGFLPKHLIGKELDNQVLIQKEVIQEKQSAKYYIAWHKASLGKGGRWLLEQMKNEHFIIQLFSE</sequence>
<dbReference type="InterPro" id="IPR036388">
    <property type="entry name" value="WH-like_DNA-bd_sf"/>
</dbReference>
<dbReference type="RefSeq" id="WP_058467644.1">
    <property type="nucleotide sequence ID" value="NZ_CAAAIX010000028.1"/>
</dbReference>
<evidence type="ECO:0000256" key="4">
    <source>
        <dbReference type="ARBA" id="ARBA00023163"/>
    </source>
</evidence>
<proteinExistence type="inferred from homology"/>
<evidence type="ECO:0000313" key="8">
    <source>
        <dbReference type="Proteomes" id="UP000186808"/>
    </source>
</evidence>
<dbReference type="InterPro" id="IPR000847">
    <property type="entry name" value="LysR_HTH_N"/>
</dbReference>
<keyword evidence="8" id="KW-1185">Reference proteome</keyword>
<name>A0A377GGF2_9GAMM</name>
<gene>
    <name evidence="7" type="primary">allS_2</name>
    <name evidence="7" type="ORF">NCTC11401_00716</name>
    <name evidence="6" type="ORF">SAMN05421777_12740</name>
</gene>
<dbReference type="Proteomes" id="UP000186808">
    <property type="component" value="Unassembled WGS sequence"/>
</dbReference>
<dbReference type="OrthoDB" id="5293066at2"/>
<protein>
    <submittedName>
        <fullName evidence="7">HTH-type transcriptional activator AllS</fullName>
    </submittedName>
    <submittedName>
        <fullName evidence="6">Transcriptional regulator, LysR family</fullName>
    </submittedName>
</protein>